<evidence type="ECO:0000259" key="2">
    <source>
        <dbReference type="Pfam" id="PF13280"/>
    </source>
</evidence>
<dbReference type="Proteomes" id="UP000004184">
    <property type="component" value="Unassembled WGS sequence"/>
</dbReference>
<dbReference type="HOGENOM" id="CLU_041141_5_0_11"/>
<dbReference type="PANTHER" id="PTHR34580">
    <property type="match status" value="1"/>
</dbReference>
<accession>D9XFW6</accession>
<keyword evidence="5" id="KW-1185">Reference proteome</keyword>
<dbReference type="SUPFAM" id="SSF46785">
    <property type="entry name" value="Winged helix' DNA-binding domain"/>
    <property type="match status" value="1"/>
</dbReference>
<reference evidence="5" key="1">
    <citation type="submission" date="2009-02" db="EMBL/GenBank/DDBJ databases">
        <title>Annotation of Streptomyces viridochromogenes strain DSM 40736.</title>
        <authorList>
            <consortium name="The Broad Institute Genome Sequencing Platform"/>
            <consortium name="Broad Institute Microbial Sequencing Center"/>
            <person name="Fischbach M."/>
            <person name="Godfrey P."/>
            <person name="Ward D."/>
            <person name="Young S."/>
            <person name="Zeng Q."/>
            <person name="Koehrsen M."/>
            <person name="Alvarado L."/>
            <person name="Berlin A.M."/>
            <person name="Bochicchio J."/>
            <person name="Borenstein D."/>
            <person name="Chapman S.B."/>
            <person name="Chen Z."/>
            <person name="Engels R."/>
            <person name="Freedman E."/>
            <person name="Gellesch M."/>
            <person name="Goldberg J."/>
            <person name="Griggs A."/>
            <person name="Gujja S."/>
            <person name="Heilman E.R."/>
            <person name="Heiman D.I."/>
            <person name="Hepburn T.A."/>
            <person name="Howarth C."/>
            <person name="Jen D."/>
            <person name="Larson L."/>
            <person name="Lewis B."/>
            <person name="Mehta T."/>
            <person name="Park D."/>
            <person name="Pearson M."/>
            <person name="Richards J."/>
            <person name="Roberts A."/>
            <person name="Saif S."/>
            <person name="Shea T.D."/>
            <person name="Shenoy N."/>
            <person name="Sisk P."/>
            <person name="Stolte C."/>
            <person name="Sykes S.N."/>
            <person name="Thomson T."/>
            <person name="Walk T."/>
            <person name="White J."/>
            <person name="Yandava C."/>
            <person name="Straight P."/>
            <person name="Clardy J."/>
            <person name="Hung D."/>
            <person name="Kolter R."/>
            <person name="Mekalanos J."/>
            <person name="Walker S."/>
            <person name="Walsh C.T."/>
            <person name="Wieland-Brown L.C."/>
            <person name="Haas B."/>
            <person name="Nusbaum C."/>
            <person name="Birren B."/>
        </authorList>
    </citation>
    <scope>NUCLEOTIDE SEQUENCE [LARGE SCALE GENOMIC DNA]</scope>
    <source>
        <strain evidence="5">DSM 40736 / JCM 4977 / BCRC 1201 / Tue 494</strain>
    </source>
</reference>
<dbReference type="Pfam" id="PF25583">
    <property type="entry name" value="WCX"/>
    <property type="match status" value="1"/>
</dbReference>
<dbReference type="InterPro" id="IPR051534">
    <property type="entry name" value="CBASS_pafABC_assoc_protein"/>
</dbReference>
<gene>
    <name evidence="4" type="ORF">SSQG_05365</name>
</gene>
<protein>
    <submittedName>
        <fullName evidence="4">Helix-turn-helix type 11 domain-containing protein</fullName>
    </submittedName>
</protein>
<dbReference type="Gene3D" id="1.10.10.10">
    <property type="entry name" value="Winged helix-like DNA-binding domain superfamily/Winged helix DNA-binding domain"/>
    <property type="match status" value="1"/>
</dbReference>
<dbReference type="STRING" id="591159.SSQG_05365"/>
<feature type="domain" description="Helix-turn-helix type 11" evidence="1">
    <location>
        <begin position="67"/>
        <end position="122"/>
    </location>
</feature>
<dbReference type="InterPro" id="IPR057727">
    <property type="entry name" value="WCX_dom"/>
</dbReference>
<dbReference type="EMBL" id="GG657757">
    <property type="protein sequence ID" value="EFL34848.1"/>
    <property type="molecule type" value="Genomic_DNA"/>
</dbReference>
<feature type="domain" description="WCX" evidence="3">
    <location>
        <begin position="300"/>
        <end position="377"/>
    </location>
</feature>
<name>D9XFW6_STRVT</name>
<feature type="domain" description="WYL" evidence="2">
    <location>
        <begin position="202"/>
        <end position="266"/>
    </location>
</feature>
<dbReference type="PROSITE" id="PS52050">
    <property type="entry name" value="WYL"/>
    <property type="match status" value="1"/>
</dbReference>
<evidence type="ECO:0000259" key="1">
    <source>
        <dbReference type="Pfam" id="PF08279"/>
    </source>
</evidence>
<sequence>MYWRSSITAGRPTRSVRGTVKLPFGALLWGWGCRLAGARRARIEAKGAACQVLSGFPGENAAMSAGRLLSVLLLLQSRGRMSARGIADELGVSVRTAYRDLVRLQAAGVPVYAEPGRGGGYQLLDGYRTRLTGMSEGEARALFFAGLPGPAADLGLAAEVAAARLKLLAALPVGLREEAARTAAVFHLDAPGWYREPEQTPHLPLFVDAVLTRRAVDVRYRRWRAPKEVRRRLRPYGLVLKSGIWYVVAAGESRTATYRVAQVLEAALSDEQFDRPQGFDLGAYWTSYLDDFQERRYTGSATIRLSPRGRRRLPDNVPPAVVRAVDSTASAVGDDGWVEAVIPTESTEHACGELLRLGIDVEVLAPAELRQAMAVTVGVLARAYGLH</sequence>
<organism evidence="4 5">
    <name type="scientific">Streptomyces viridochromogenes (strain DSM 40736 / JCM 4977 / BCRC 1201 / Tue 494)</name>
    <dbReference type="NCBI Taxonomy" id="591159"/>
    <lineage>
        <taxon>Bacteria</taxon>
        <taxon>Bacillati</taxon>
        <taxon>Actinomycetota</taxon>
        <taxon>Actinomycetes</taxon>
        <taxon>Kitasatosporales</taxon>
        <taxon>Streptomycetaceae</taxon>
        <taxon>Streptomyces</taxon>
    </lineage>
</organism>
<dbReference type="eggNOG" id="COG2378">
    <property type="taxonomic scope" value="Bacteria"/>
</dbReference>
<dbReference type="Pfam" id="PF08279">
    <property type="entry name" value="HTH_11"/>
    <property type="match status" value="1"/>
</dbReference>
<evidence type="ECO:0000259" key="3">
    <source>
        <dbReference type="Pfam" id="PF25583"/>
    </source>
</evidence>
<evidence type="ECO:0000313" key="5">
    <source>
        <dbReference type="Proteomes" id="UP000004184"/>
    </source>
</evidence>
<proteinExistence type="predicted"/>
<dbReference type="InterPro" id="IPR036390">
    <property type="entry name" value="WH_DNA-bd_sf"/>
</dbReference>
<dbReference type="AlphaFoldDB" id="D9XFW6"/>
<dbReference type="Pfam" id="PF13280">
    <property type="entry name" value="WYL"/>
    <property type="match status" value="1"/>
</dbReference>
<dbReference type="PANTHER" id="PTHR34580:SF1">
    <property type="entry name" value="PROTEIN PAFC"/>
    <property type="match status" value="1"/>
</dbReference>
<dbReference type="InterPro" id="IPR013196">
    <property type="entry name" value="HTH_11"/>
</dbReference>
<evidence type="ECO:0000313" key="4">
    <source>
        <dbReference type="EMBL" id="EFL34848.1"/>
    </source>
</evidence>
<dbReference type="InterPro" id="IPR036388">
    <property type="entry name" value="WH-like_DNA-bd_sf"/>
</dbReference>
<dbReference type="InterPro" id="IPR026881">
    <property type="entry name" value="WYL_dom"/>
</dbReference>